<feature type="compositionally biased region" description="Polar residues" evidence="2">
    <location>
        <begin position="216"/>
        <end position="233"/>
    </location>
</feature>
<proteinExistence type="predicted"/>
<keyword evidence="1" id="KW-0175">Coiled coil</keyword>
<gene>
    <name evidence="3" type="ORF">FPSE_09986</name>
</gene>
<feature type="compositionally biased region" description="Pro residues" evidence="2">
    <location>
        <begin position="197"/>
        <end position="211"/>
    </location>
</feature>
<feature type="region of interest" description="Disordered" evidence="2">
    <location>
        <begin position="809"/>
        <end position="835"/>
    </location>
</feature>
<dbReference type="OrthoDB" id="3553547at2759"/>
<accession>K3UE78</accession>
<dbReference type="RefSeq" id="XP_009261378.1">
    <property type="nucleotide sequence ID" value="XM_009263103.1"/>
</dbReference>
<comment type="caution">
    <text evidence="3">The sequence shown here is derived from an EMBL/GenBank/DDBJ whole genome shotgun (WGS) entry which is preliminary data.</text>
</comment>
<feature type="region of interest" description="Disordered" evidence="2">
    <location>
        <begin position="264"/>
        <end position="283"/>
    </location>
</feature>
<evidence type="ECO:0000256" key="1">
    <source>
        <dbReference type="SAM" id="Coils"/>
    </source>
</evidence>
<feature type="region of interest" description="Disordered" evidence="2">
    <location>
        <begin position="91"/>
        <end position="175"/>
    </location>
</feature>
<dbReference type="SUPFAM" id="SSF101447">
    <property type="entry name" value="Formin homology 2 domain (FH2 domain)"/>
    <property type="match status" value="1"/>
</dbReference>
<feature type="region of interest" description="Disordered" evidence="2">
    <location>
        <begin position="1"/>
        <end position="72"/>
    </location>
</feature>
<dbReference type="Proteomes" id="UP000007978">
    <property type="component" value="Chromosome 1"/>
</dbReference>
<name>K3UE78_FUSPC</name>
<dbReference type="GeneID" id="20368603"/>
<evidence type="ECO:0000256" key="2">
    <source>
        <dbReference type="SAM" id="MobiDB-lite"/>
    </source>
</evidence>
<dbReference type="AlphaFoldDB" id="K3UE78"/>
<feature type="compositionally biased region" description="Pro residues" evidence="2">
    <location>
        <begin position="125"/>
        <end position="139"/>
    </location>
</feature>
<keyword evidence="4" id="KW-1185">Reference proteome</keyword>
<evidence type="ECO:0000313" key="3">
    <source>
        <dbReference type="EMBL" id="EKJ69856.1"/>
    </source>
</evidence>
<protein>
    <submittedName>
        <fullName evidence="3">Uncharacterized protein</fullName>
    </submittedName>
</protein>
<feature type="coiled-coil region" evidence="1">
    <location>
        <begin position="393"/>
        <end position="491"/>
    </location>
</feature>
<feature type="region of interest" description="Disordered" evidence="2">
    <location>
        <begin position="504"/>
        <end position="531"/>
    </location>
</feature>
<dbReference type="HOGENOM" id="CLU_017007_0_0_1"/>
<organism evidence="3 4">
    <name type="scientific">Fusarium pseudograminearum (strain CS3096)</name>
    <name type="common">Wheat and barley crown-rot fungus</name>
    <dbReference type="NCBI Taxonomy" id="1028729"/>
    <lineage>
        <taxon>Eukaryota</taxon>
        <taxon>Fungi</taxon>
        <taxon>Dikarya</taxon>
        <taxon>Ascomycota</taxon>
        <taxon>Pezizomycotina</taxon>
        <taxon>Sordariomycetes</taxon>
        <taxon>Hypocreomycetidae</taxon>
        <taxon>Hypocreales</taxon>
        <taxon>Nectriaceae</taxon>
        <taxon>Fusarium</taxon>
    </lineage>
</organism>
<feature type="compositionally biased region" description="Pro residues" evidence="2">
    <location>
        <begin position="159"/>
        <end position="168"/>
    </location>
</feature>
<dbReference type="eggNOG" id="ENOG502QQEE">
    <property type="taxonomic scope" value="Eukaryota"/>
</dbReference>
<feature type="region of interest" description="Disordered" evidence="2">
    <location>
        <begin position="194"/>
        <end position="249"/>
    </location>
</feature>
<evidence type="ECO:0000313" key="4">
    <source>
        <dbReference type="Proteomes" id="UP000007978"/>
    </source>
</evidence>
<dbReference type="KEGG" id="fpu:FPSE_09986"/>
<sequence length="835" mass="93837">MDAVAYDNHNHSSYPRAHQSQHHQYPHSSTLPLPVPGAHGRSRSPDQVDGEGEGEGRYQTLDALPPSLHVSTSLPMSEVDTVFSMYQPTSTQASIISRRDVDMSGPAPPHRPPPSWKAGLDEPSRPPPPPPPPPPPSYLRPPMIWPQSLPLGPNRSPFGRPPPPPPPGDAFVHTNLRPPLLYSRDAVFFQRQSPQQILPPPPPPPPPPHTPGTPTISTFNVSSGTPTQPQTPNLRPPRGFNGFGQSPNTQQLIQGKSLANLSVPQTSRHELAGSTSRSPSSSYTIPRLIDDVASSYDSLSDEDSLVFRNSRQFPPLYPTASTLNSQGRNRKTSMTNRITTWISEYERDRAPKDRLDLSTSLEPLLETTRGDRSHLSKDSVPSEDTLELLWIKLKDQRVKLNEIKSQMAKKRKTLRELRRNRDDADNAFMGVIRPMLITHQEQLETSPVNLERRLADLQRLRTEYQAFENDYEDLEVTLDEEEDTLNKLEIRFFSLLAVDQVTPLEEPPEEEPQHEQDNNMPNDLMGIQPRGPSEDVHPLFLDLMAAVGDLENAKEELDELLFLKEQHEGELRMKSAAGMDLNEAEIEFFDEFPLEEEQMRSSVTSLEQQVTDLRRLCEDKGAMKKHLSSRVSYLLYPEAGYEDIELDNVSVILRTRSDLADPTFPVIMSQPEHVMAEDFPLTPSGALKAAAALPVTNPDKPGRMQRASKEYSIDRLMLDHGEGGKGDFINRWLLHQLRLSSTNVRLLHTTFTQSRGLKIRDLDRWQSDALHYWWNDEGAELPEDMMQLVTSEHSNDGSRVGTNRLSRAVTYTPGMPSGRESYPPGSSVAAHSAWD</sequence>
<dbReference type="EMBL" id="AFNW01000323">
    <property type="protein sequence ID" value="EKJ69856.1"/>
    <property type="molecule type" value="Genomic_DNA"/>
</dbReference>
<feature type="compositionally biased region" description="Pro residues" evidence="2">
    <location>
        <begin position="106"/>
        <end position="115"/>
    </location>
</feature>
<reference evidence="3 4" key="1">
    <citation type="journal article" date="2012" name="PLoS Pathog.">
        <title>Comparative pathogenomics reveals horizontally acquired novel virulence genes in fungi infecting cereal hosts.</title>
        <authorList>
            <person name="Gardiner D.M."/>
            <person name="McDonald M.C."/>
            <person name="Covarelli L."/>
            <person name="Solomon P.S."/>
            <person name="Rusu A.G."/>
            <person name="Marshall M."/>
            <person name="Kazan K."/>
            <person name="Chakraborty S."/>
            <person name="McDonald B.A."/>
            <person name="Manners J.M."/>
        </authorList>
    </citation>
    <scope>NUCLEOTIDE SEQUENCE [LARGE SCALE GENOMIC DNA]</scope>
    <source>
        <strain evidence="3 4">CS3096</strain>
    </source>
</reference>